<sequence>MAAASKAKRDDPEIDVVVFEQGKWVSYGACGLPYYIKGEIQSLTDLVGLV</sequence>
<protein>
    <submittedName>
        <fullName evidence="1">Ferredoxin-NAD+ reductase 1</fullName>
    </submittedName>
</protein>
<evidence type="ECO:0000313" key="2">
    <source>
        <dbReference type="Proteomes" id="UP000011648"/>
    </source>
</evidence>
<proteinExistence type="predicted"/>
<accession>L9ZI38</accession>
<dbReference type="Proteomes" id="UP000011648">
    <property type="component" value="Unassembled WGS sequence"/>
</dbReference>
<comment type="caution">
    <text evidence="1">The sequence shown here is derived from an EMBL/GenBank/DDBJ whole genome shotgun (WGS) entry which is preliminary data.</text>
</comment>
<keyword evidence="2" id="KW-1185">Reference proteome</keyword>
<dbReference type="AlphaFoldDB" id="L9ZI38"/>
<dbReference type="EMBL" id="AOIL01000064">
    <property type="protein sequence ID" value="ELY86160.1"/>
    <property type="molecule type" value="Genomic_DNA"/>
</dbReference>
<dbReference type="PATRIC" id="fig|1230458.4.peg.3777"/>
<organism evidence="1 2">
    <name type="scientific">Natrialba taiwanensis DSM 12281</name>
    <dbReference type="NCBI Taxonomy" id="1230458"/>
    <lineage>
        <taxon>Archaea</taxon>
        <taxon>Methanobacteriati</taxon>
        <taxon>Methanobacteriota</taxon>
        <taxon>Stenosarchaea group</taxon>
        <taxon>Halobacteria</taxon>
        <taxon>Halobacteriales</taxon>
        <taxon>Natrialbaceae</taxon>
        <taxon>Natrialba</taxon>
    </lineage>
</organism>
<dbReference type="Gene3D" id="3.50.50.60">
    <property type="entry name" value="FAD/NAD(P)-binding domain"/>
    <property type="match status" value="1"/>
</dbReference>
<name>L9ZI38_9EURY</name>
<gene>
    <name evidence="1" type="ORF">C484_18817</name>
</gene>
<dbReference type="STRING" id="1230458.C484_18817"/>
<evidence type="ECO:0000313" key="1">
    <source>
        <dbReference type="EMBL" id="ELY86160.1"/>
    </source>
</evidence>
<reference evidence="1 2" key="1">
    <citation type="journal article" date="2014" name="PLoS Genet.">
        <title>Phylogenetically driven sequencing of extremely halophilic archaea reveals strategies for static and dynamic osmo-response.</title>
        <authorList>
            <person name="Becker E.A."/>
            <person name="Seitzer P.M."/>
            <person name="Tritt A."/>
            <person name="Larsen D."/>
            <person name="Krusor M."/>
            <person name="Yao A.I."/>
            <person name="Wu D."/>
            <person name="Madern D."/>
            <person name="Eisen J.A."/>
            <person name="Darling A.E."/>
            <person name="Facciotti M.T."/>
        </authorList>
    </citation>
    <scope>NUCLEOTIDE SEQUENCE [LARGE SCALE GENOMIC DNA]</scope>
    <source>
        <strain evidence="1 2">DSM 12281</strain>
    </source>
</reference>
<dbReference type="InterPro" id="IPR036188">
    <property type="entry name" value="FAD/NAD-bd_sf"/>
</dbReference>